<dbReference type="AlphaFoldDB" id="A0A4R6P1E6"/>
<evidence type="ECO:0000259" key="1">
    <source>
        <dbReference type="PROSITE" id="PS51184"/>
    </source>
</evidence>
<evidence type="ECO:0000313" key="3">
    <source>
        <dbReference type="Proteomes" id="UP000295087"/>
    </source>
</evidence>
<dbReference type="PANTHER" id="PTHR12461:SF105">
    <property type="entry name" value="HYPOXIA-INDUCIBLE FACTOR 1-ALPHA INHIBITOR"/>
    <property type="match status" value="1"/>
</dbReference>
<dbReference type="SUPFAM" id="SSF51197">
    <property type="entry name" value="Clavaminate synthase-like"/>
    <property type="match status" value="1"/>
</dbReference>
<keyword evidence="3" id="KW-1185">Reference proteome</keyword>
<feature type="domain" description="JmjC" evidence="1">
    <location>
        <begin position="86"/>
        <end position="245"/>
    </location>
</feature>
<name>A0A4R6P1E6_NOCIG</name>
<dbReference type="Proteomes" id="UP000295087">
    <property type="component" value="Unassembled WGS sequence"/>
</dbReference>
<comment type="caution">
    <text evidence="2">The sequence shown here is derived from an EMBL/GenBank/DDBJ whole genome shotgun (WGS) entry which is preliminary data.</text>
</comment>
<dbReference type="SMART" id="SM00558">
    <property type="entry name" value="JmjC"/>
    <property type="match status" value="1"/>
</dbReference>
<dbReference type="RefSeq" id="WP_067494370.1">
    <property type="nucleotide sequence ID" value="NZ_SNXK01000009.1"/>
</dbReference>
<protein>
    <submittedName>
        <fullName evidence="2">Cupin-like protein</fullName>
    </submittedName>
</protein>
<dbReference type="InterPro" id="IPR003347">
    <property type="entry name" value="JmjC_dom"/>
</dbReference>
<dbReference type="PROSITE" id="PS51184">
    <property type="entry name" value="JMJC"/>
    <property type="match status" value="1"/>
</dbReference>
<dbReference type="Pfam" id="PF13621">
    <property type="entry name" value="Cupin_8"/>
    <property type="match status" value="1"/>
</dbReference>
<gene>
    <name evidence="2" type="ORF">DFR75_10914</name>
</gene>
<dbReference type="InterPro" id="IPR041667">
    <property type="entry name" value="Cupin_8"/>
</dbReference>
<dbReference type="Gene3D" id="2.60.120.650">
    <property type="entry name" value="Cupin"/>
    <property type="match status" value="1"/>
</dbReference>
<accession>A0A4R6P1E6</accession>
<dbReference type="EMBL" id="SNXK01000009">
    <property type="protein sequence ID" value="TDP31045.1"/>
    <property type="molecule type" value="Genomic_DNA"/>
</dbReference>
<reference evidence="2 3" key="1">
    <citation type="submission" date="2019-03" db="EMBL/GenBank/DDBJ databases">
        <title>Genomic Encyclopedia of Type Strains, Phase IV (KMG-IV): sequencing the most valuable type-strain genomes for metagenomic binning, comparative biology and taxonomic classification.</title>
        <authorList>
            <person name="Goeker M."/>
        </authorList>
    </citation>
    <scope>NUCLEOTIDE SEQUENCE [LARGE SCALE GENOMIC DNA]</scope>
    <source>
        <strain evidence="2 3">DSM 44496</strain>
    </source>
</reference>
<proteinExistence type="predicted"/>
<evidence type="ECO:0000313" key="2">
    <source>
        <dbReference type="EMBL" id="TDP31045.1"/>
    </source>
</evidence>
<sequence length="265" mass="29451">MLQLQPATVPLSEYIARKEPAFLPGLAADWPAVHRWDFDFLGKLRPELPIELVRGDRENAATHFTESTLGAYMKFLAHDDPGEEPLYLKEFDLLRRFPQLQADILPRKRLFPKHVVAPPPGVWVGPAGARTGAHYDLLGNIAVAIRGTKRFRIAPPGFVEDADALSAKYDPLARLSARPLAEIAAGATNSGQHLFEVELQAGDALYVPDHWWHEVYNRSPSVLLSGFFGTYKHVASCAIRVAARHILHLARLDRVTACTCHETIA</sequence>
<organism evidence="2 3">
    <name type="scientific">Nocardia ignorata</name>
    <dbReference type="NCBI Taxonomy" id="145285"/>
    <lineage>
        <taxon>Bacteria</taxon>
        <taxon>Bacillati</taxon>
        <taxon>Actinomycetota</taxon>
        <taxon>Actinomycetes</taxon>
        <taxon>Mycobacteriales</taxon>
        <taxon>Nocardiaceae</taxon>
        <taxon>Nocardia</taxon>
    </lineage>
</organism>
<dbReference type="PANTHER" id="PTHR12461">
    <property type="entry name" value="HYPOXIA-INDUCIBLE FACTOR 1 ALPHA INHIBITOR-RELATED"/>
    <property type="match status" value="1"/>
</dbReference>